<evidence type="ECO:0008006" key="4">
    <source>
        <dbReference type="Google" id="ProtNLM"/>
    </source>
</evidence>
<dbReference type="EMBL" id="AP023343">
    <property type="protein sequence ID" value="BCI90470.1"/>
    <property type="molecule type" value="Genomic_DNA"/>
</dbReference>
<feature type="region of interest" description="Disordered" evidence="1">
    <location>
        <begin position="71"/>
        <end position="90"/>
    </location>
</feature>
<name>A0A7G1II38_MYCKA</name>
<accession>A0A7G1II38</accession>
<dbReference type="AlphaFoldDB" id="A0A7G1II38"/>
<protein>
    <recommendedName>
        <fullName evidence="4">Linear gramicidin synthetase subunit D domain protein</fullName>
    </recommendedName>
</protein>
<reference evidence="2 3" key="1">
    <citation type="submission" date="2020-07" db="EMBL/GenBank/DDBJ databases">
        <title>Mycobacterium kansasii (former subtype) with zoonotic potential isolated from diseased indoor pet cat, Japan.</title>
        <authorList>
            <person name="Fukano H."/>
            <person name="Terazono T."/>
            <person name="Hoshino Y."/>
        </authorList>
    </citation>
    <scope>NUCLEOTIDE SEQUENCE [LARGE SCALE GENOMIC DNA]</scope>
    <source>
        <strain evidence="2 3">Kuro-I</strain>
    </source>
</reference>
<organism evidence="2 3">
    <name type="scientific">Mycobacterium kansasii</name>
    <dbReference type="NCBI Taxonomy" id="1768"/>
    <lineage>
        <taxon>Bacteria</taxon>
        <taxon>Bacillati</taxon>
        <taxon>Actinomycetota</taxon>
        <taxon>Actinomycetes</taxon>
        <taxon>Mycobacteriales</taxon>
        <taxon>Mycobacteriaceae</taxon>
        <taxon>Mycobacterium</taxon>
    </lineage>
</organism>
<evidence type="ECO:0000313" key="2">
    <source>
        <dbReference type="EMBL" id="BCI90470.1"/>
    </source>
</evidence>
<dbReference type="Proteomes" id="UP000516380">
    <property type="component" value="Chromosome"/>
</dbReference>
<proteinExistence type="predicted"/>
<dbReference type="Gene3D" id="3.30.559.30">
    <property type="entry name" value="Nonribosomal peptide synthetase, condensation domain"/>
    <property type="match status" value="1"/>
</dbReference>
<keyword evidence="3" id="KW-1185">Reference proteome</keyword>
<sequence length="90" mass="9623">MGEVAWARVVAGDTALGAVVKDVKEQLRALPDGLTYGMLRYLNADVALPEPEPRSASTTWDAWALPRRLMTAGGSAPDPPATAARDCRCR</sequence>
<evidence type="ECO:0000313" key="3">
    <source>
        <dbReference type="Proteomes" id="UP000516380"/>
    </source>
</evidence>
<evidence type="ECO:0000256" key="1">
    <source>
        <dbReference type="SAM" id="MobiDB-lite"/>
    </source>
</evidence>
<gene>
    <name evidence="2" type="ORF">NIIDMKKI_56760</name>
</gene>